<proteinExistence type="predicted"/>
<protein>
    <submittedName>
        <fullName evidence="1">Transposon protein, CACTA, En/Spm sub-class</fullName>
    </submittedName>
</protein>
<sequence length="158" mass="18943">MFPLGIPSWRDIKQQKLDHMWAAIEDKFESVYCDDHHDHIFGWMNELWNKWRGYLHATYVKNKPIVHALKNIPKGVEKKEWEWLVKEHFCSESIQARSNRIAENRAIFFETRKNDSMLVEPEAIEKHVRLIGFLVNASQSFVNQFVFLQLVDILDYPW</sequence>
<accession>M1BBA2</accession>
<reference evidence="1" key="2">
    <citation type="submission" date="2015-06" db="UniProtKB">
        <authorList>
            <consortium name="EnsemblPlants"/>
        </authorList>
    </citation>
    <scope>IDENTIFICATION</scope>
    <source>
        <strain evidence="1">DM1-3 516 R44</strain>
    </source>
</reference>
<organism evidence="1 2">
    <name type="scientific">Solanum tuberosum</name>
    <name type="common">Potato</name>
    <dbReference type="NCBI Taxonomy" id="4113"/>
    <lineage>
        <taxon>Eukaryota</taxon>
        <taxon>Viridiplantae</taxon>
        <taxon>Streptophyta</taxon>
        <taxon>Embryophyta</taxon>
        <taxon>Tracheophyta</taxon>
        <taxon>Spermatophyta</taxon>
        <taxon>Magnoliopsida</taxon>
        <taxon>eudicotyledons</taxon>
        <taxon>Gunneridae</taxon>
        <taxon>Pentapetalae</taxon>
        <taxon>asterids</taxon>
        <taxon>lamiids</taxon>
        <taxon>Solanales</taxon>
        <taxon>Solanaceae</taxon>
        <taxon>Solanoideae</taxon>
        <taxon>Solaneae</taxon>
        <taxon>Solanum</taxon>
    </lineage>
</organism>
<reference evidence="2" key="1">
    <citation type="journal article" date="2011" name="Nature">
        <title>Genome sequence and analysis of the tuber crop potato.</title>
        <authorList>
            <consortium name="The Potato Genome Sequencing Consortium"/>
        </authorList>
    </citation>
    <scope>NUCLEOTIDE SEQUENCE [LARGE SCALE GENOMIC DNA]</scope>
    <source>
        <strain evidence="2">cv. DM1-3 516 R44</strain>
    </source>
</reference>
<evidence type="ECO:0000313" key="1">
    <source>
        <dbReference type="EnsemblPlants" id="PGSC0003DMT400041363"/>
    </source>
</evidence>
<dbReference type="PaxDb" id="4113-PGSC0003DMT400041363"/>
<dbReference type="PANTHER" id="PTHR33499:SF42">
    <property type="entry name" value="TRANSPOSON PROTEIN, CACTA, EN_SPM SUB-CLASS"/>
    <property type="match status" value="1"/>
</dbReference>
<dbReference type="PANTHER" id="PTHR33499">
    <property type="entry name" value="OS12G0282400 PROTEIN-RELATED"/>
    <property type="match status" value="1"/>
</dbReference>
<keyword evidence="2" id="KW-1185">Reference proteome</keyword>
<name>M1BBA2_SOLTU</name>
<dbReference type="STRING" id="4113.M1BBA2"/>
<dbReference type="Proteomes" id="UP000011115">
    <property type="component" value="Unassembled WGS sequence"/>
</dbReference>
<dbReference type="AlphaFoldDB" id="M1BBA2"/>
<evidence type="ECO:0000313" key="2">
    <source>
        <dbReference type="Proteomes" id="UP000011115"/>
    </source>
</evidence>
<dbReference type="HOGENOM" id="CLU_1672364_0_0_1"/>
<dbReference type="InParanoid" id="M1BBA2"/>
<dbReference type="Gramene" id="PGSC0003DMT400041363">
    <property type="protein sequence ID" value="PGSC0003DMT400041363"/>
    <property type="gene ID" value="PGSC0003DMG400016021"/>
</dbReference>
<dbReference type="EnsemblPlants" id="PGSC0003DMT400041363">
    <property type="protein sequence ID" value="PGSC0003DMT400041363"/>
    <property type="gene ID" value="PGSC0003DMG400016021"/>
</dbReference>